<dbReference type="SUPFAM" id="SSF58104">
    <property type="entry name" value="Methyl-accepting chemotaxis protein (MCP) signaling domain"/>
    <property type="match status" value="1"/>
</dbReference>
<dbReference type="Pfam" id="PF00015">
    <property type="entry name" value="MCPsignal"/>
    <property type="match status" value="1"/>
</dbReference>
<evidence type="ECO:0000256" key="5">
    <source>
        <dbReference type="ARBA" id="ARBA00023224"/>
    </source>
</evidence>
<feature type="domain" description="HAMP" evidence="11">
    <location>
        <begin position="345"/>
        <end position="400"/>
    </location>
</feature>
<comment type="caution">
    <text evidence="12">The sequence shown here is derived from an EMBL/GenBank/DDBJ whole genome shotgun (WGS) entry which is preliminary data.</text>
</comment>
<dbReference type="GO" id="GO:0006935">
    <property type="term" value="P:chemotaxis"/>
    <property type="evidence" value="ECO:0007669"/>
    <property type="project" value="UniProtKB-ARBA"/>
</dbReference>
<feature type="domain" description="Methyl-accepting transducer" evidence="10">
    <location>
        <begin position="405"/>
        <end position="641"/>
    </location>
</feature>
<keyword evidence="4 9" id="KW-0472">Membrane</keyword>
<evidence type="ECO:0000256" key="4">
    <source>
        <dbReference type="ARBA" id="ARBA00023136"/>
    </source>
</evidence>
<dbReference type="SUPFAM" id="SSF103190">
    <property type="entry name" value="Sensory domain-like"/>
    <property type="match status" value="1"/>
</dbReference>
<evidence type="ECO:0000256" key="7">
    <source>
        <dbReference type="PROSITE-ProRule" id="PRU00284"/>
    </source>
</evidence>
<dbReference type="InterPro" id="IPR004089">
    <property type="entry name" value="MCPsignal_dom"/>
</dbReference>
<evidence type="ECO:0000259" key="11">
    <source>
        <dbReference type="PROSITE" id="PS50885"/>
    </source>
</evidence>
<proteinExistence type="inferred from homology"/>
<sequence length="677" mass="72562">MQYRDYSVGRQILLPAVALLVVVFAAMIGLTSLLTERASLAQSRLELENEMKLITGALDSEFESVKTRGMRQVNFFSQFLGGEFTVSDSRVATGEVELPAITLNGAVINGDHAMLERFRRLTGDDSAVLLLVEGKVYRAATLLKKDGRYLDGVPLPDDDPVAKALRSGETYQGLVVRNGEYFFSNVLPLKDGAGRVFGGLSVRIGLGDEMERIRKLYGSVVAGKTGYVVIARPSGNPDTIGEFIVHPKFQGKVIGEVVPAGEARRSAEENMRFEGGTRHFLWPDGNTLRERLAVVGWSRPWNFQVTVGSWTDEFLQESVRLRWILAGVSVGGLLVIALVLAWLVARRLRPLGGVVSAVVELGRGNLQVSVPDADGRSANELRQLGAALNTTVAQMRELVGEVSRAAEEVGGSARRLDEGSVGLLESAGSQSQAASGMAASVEQLSVSISQVADNAREASAMSEEALASSHDGHQVVGRTASEMEIIAEDVRQTADAVLALGEQSKQISAVVGVIREIAEQTNLLALNAAIEAARAGEQGRGFAVVADEVRKLAERTAVSTEEIGRTIAAIVADTQGAATRMESVRDRVGKGVELARQAGSALETIDERTGRAVSVVQSIADGTREQSAASQEIARAVERIAQMAEETNAIAENNSADVRQLQQLAGQLREALTRFRH</sequence>
<dbReference type="GO" id="GO:0016020">
    <property type="term" value="C:membrane"/>
    <property type="evidence" value="ECO:0007669"/>
    <property type="project" value="UniProtKB-SubCell"/>
</dbReference>
<dbReference type="Proteomes" id="UP000295129">
    <property type="component" value="Unassembled WGS sequence"/>
</dbReference>
<comment type="subcellular location">
    <subcellularLocation>
        <location evidence="1">Membrane</location>
        <topology evidence="1">Multi-pass membrane protein</topology>
    </subcellularLocation>
</comment>
<dbReference type="PANTHER" id="PTHR32089">
    <property type="entry name" value="METHYL-ACCEPTING CHEMOTAXIS PROTEIN MCPB"/>
    <property type="match status" value="1"/>
</dbReference>
<keyword evidence="8" id="KW-0175">Coiled coil</keyword>
<dbReference type="RefSeq" id="WP_162851788.1">
    <property type="nucleotide sequence ID" value="NZ_SNVV01000020.1"/>
</dbReference>
<evidence type="ECO:0000256" key="8">
    <source>
        <dbReference type="SAM" id="Coils"/>
    </source>
</evidence>
<keyword evidence="13" id="KW-1185">Reference proteome</keyword>
<dbReference type="SMART" id="SM00304">
    <property type="entry name" value="HAMP"/>
    <property type="match status" value="1"/>
</dbReference>
<dbReference type="PROSITE" id="PS50885">
    <property type="entry name" value="HAMP"/>
    <property type="match status" value="1"/>
</dbReference>
<feature type="transmembrane region" description="Helical" evidence="9">
    <location>
        <begin position="323"/>
        <end position="345"/>
    </location>
</feature>
<dbReference type="AlphaFoldDB" id="A0A4R6DR53"/>
<dbReference type="InterPro" id="IPR033462">
    <property type="entry name" value="Cache_3-Cache_2"/>
</dbReference>
<dbReference type="InterPro" id="IPR029151">
    <property type="entry name" value="Sensor-like_sf"/>
</dbReference>
<dbReference type="PANTHER" id="PTHR32089:SF119">
    <property type="entry name" value="METHYL-ACCEPTING CHEMOTAXIS PROTEIN CTPL"/>
    <property type="match status" value="1"/>
</dbReference>
<dbReference type="FunFam" id="1.10.287.950:FF:000001">
    <property type="entry name" value="Methyl-accepting chemotaxis sensory transducer"/>
    <property type="match status" value="1"/>
</dbReference>
<dbReference type="Pfam" id="PF17201">
    <property type="entry name" value="Cache_3-Cache_2"/>
    <property type="match status" value="1"/>
</dbReference>
<evidence type="ECO:0000256" key="2">
    <source>
        <dbReference type="ARBA" id="ARBA00022692"/>
    </source>
</evidence>
<dbReference type="PROSITE" id="PS50111">
    <property type="entry name" value="CHEMOTAXIS_TRANSDUC_2"/>
    <property type="match status" value="1"/>
</dbReference>
<evidence type="ECO:0000313" key="12">
    <source>
        <dbReference type="EMBL" id="TDN47413.1"/>
    </source>
</evidence>
<dbReference type="InterPro" id="IPR003660">
    <property type="entry name" value="HAMP_dom"/>
</dbReference>
<organism evidence="12 13">
    <name type="scientific">Azoarcus indigens</name>
    <dbReference type="NCBI Taxonomy" id="29545"/>
    <lineage>
        <taxon>Bacteria</taxon>
        <taxon>Pseudomonadati</taxon>
        <taxon>Pseudomonadota</taxon>
        <taxon>Betaproteobacteria</taxon>
        <taxon>Rhodocyclales</taxon>
        <taxon>Zoogloeaceae</taxon>
        <taxon>Azoarcus</taxon>
    </lineage>
</organism>
<reference evidence="12 13" key="1">
    <citation type="submission" date="2019-03" db="EMBL/GenBank/DDBJ databases">
        <title>Genomic Encyclopedia of Type Strains, Phase IV (KMG-IV): sequencing the most valuable type-strain genomes for metagenomic binning, comparative biology and taxonomic classification.</title>
        <authorList>
            <person name="Goeker M."/>
        </authorList>
    </citation>
    <scope>NUCLEOTIDE SEQUENCE [LARGE SCALE GENOMIC DNA]</scope>
    <source>
        <strain evidence="12 13">DSM 12121</strain>
    </source>
</reference>
<dbReference type="Pfam" id="PF00672">
    <property type="entry name" value="HAMP"/>
    <property type="match status" value="1"/>
</dbReference>
<dbReference type="GO" id="GO:0007165">
    <property type="term" value="P:signal transduction"/>
    <property type="evidence" value="ECO:0007669"/>
    <property type="project" value="UniProtKB-KW"/>
</dbReference>
<gene>
    <name evidence="12" type="ORF">C7389_12080</name>
</gene>
<accession>A0A4R6DR53</accession>
<dbReference type="CDD" id="cd11386">
    <property type="entry name" value="MCP_signal"/>
    <property type="match status" value="1"/>
</dbReference>
<dbReference type="CDD" id="cd18774">
    <property type="entry name" value="PDC2_HK_sensor"/>
    <property type="match status" value="1"/>
</dbReference>
<evidence type="ECO:0000256" key="3">
    <source>
        <dbReference type="ARBA" id="ARBA00022989"/>
    </source>
</evidence>
<protein>
    <submittedName>
        <fullName evidence="12">Methyl-accepting chemotaxis protein</fullName>
    </submittedName>
</protein>
<name>A0A4R6DR53_9RHOO</name>
<dbReference type="SMART" id="SM00283">
    <property type="entry name" value="MA"/>
    <property type="match status" value="1"/>
</dbReference>
<evidence type="ECO:0000256" key="1">
    <source>
        <dbReference type="ARBA" id="ARBA00004141"/>
    </source>
</evidence>
<keyword evidence="2 9" id="KW-0812">Transmembrane</keyword>
<evidence type="ECO:0000256" key="9">
    <source>
        <dbReference type="SAM" id="Phobius"/>
    </source>
</evidence>
<keyword evidence="5 7" id="KW-0807">Transducer</keyword>
<dbReference type="EMBL" id="SNVV01000020">
    <property type="protein sequence ID" value="TDN47413.1"/>
    <property type="molecule type" value="Genomic_DNA"/>
</dbReference>
<evidence type="ECO:0000256" key="6">
    <source>
        <dbReference type="ARBA" id="ARBA00029447"/>
    </source>
</evidence>
<dbReference type="Gene3D" id="1.10.287.950">
    <property type="entry name" value="Methyl-accepting chemotaxis protein"/>
    <property type="match status" value="1"/>
</dbReference>
<evidence type="ECO:0000313" key="13">
    <source>
        <dbReference type="Proteomes" id="UP000295129"/>
    </source>
</evidence>
<comment type="similarity">
    <text evidence="6">Belongs to the methyl-accepting chemotaxis (MCP) protein family.</text>
</comment>
<evidence type="ECO:0000259" key="10">
    <source>
        <dbReference type="PROSITE" id="PS50111"/>
    </source>
</evidence>
<feature type="coiled-coil region" evidence="8">
    <location>
        <begin position="626"/>
        <end position="654"/>
    </location>
</feature>
<feature type="transmembrane region" description="Helical" evidence="9">
    <location>
        <begin position="12"/>
        <end position="34"/>
    </location>
</feature>
<keyword evidence="3 9" id="KW-1133">Transmembrane helix</keyword>